<dbReference type="InterPro" id="IPR014001">
    <property type="entry name" value="Helicase_ATP-bd"/>
</dbReference>
<dbReference type="CDD" id="cd18791">
    <property type="entry name" value="SF2_C_RHA"/>
    <property type="match status" value="1"/>
</dbReference>
<dbReference type="GO" id="GO:0003676">
    <property type="term" value="F:nucleic acid binding"/>
    <property type="evidence" value="ECO:0007669"/>
    <property type="project" value="InterPro"/>
</dbReference>
<evidence type="ECO:0000256" key="3">
    <source>
        <dbReference type="ARBA" id="ARBA00022806"/>
    </source>
</evidence>
<dbReference type="InterPro" id="IPR010225">
    <property type="entry name" value="HrpB"/>
</dbReference>
<keyword evidence="3 7" id="KW-0347">Helicase</keyword>
<dbReference type="CDD" id="cd17990">
    <property type="entry name" value="DEXHc_HrpB"/>
    <property type="match status" value="1"/>
</dbReference>
<dbReference type="InterPro" id="IPR049614">
    <property type="entry name" value="HrpB_DEXH"/>
</dbReference>
<comment type="caution">
    <text evidence="7">The sequence shown here is derived from an EMBL/GenBank/DDBJ whole genome shotgun (WGS) entry which is preliminary data.</text>
</comment>
<reference evidence="7 8" key="1">
    <citation type="submission" date="2019-07" db="EMBL/GenBank/DDBJ databases">
        <title>Whole genome shotgun sequence of Novosphingobium sediminis NBRC 106119.</title>
        <authorList>
            <person name="Hosoyama A."/>
            <person name="Uohara A."/>
            <person name="Ohji S."/>
            <person name="Ichikawa N."/>
        </authorList>
    </citation>
    <scope>NUCLEOTIDE SEQUENCE [LARGE SCALE GENOMIC DNA]</scope>
    <source>
        <strain evidence="7 8">NBRC 106119</strain>
    </source>
</reference>
<dbReference type="InterPro" id="IPR007502">
    <property type="entry name" value="Helicase-assoc_dom"/>
</dbReference>
<protein>
    <submittedName>
        <fullName evidence="7">ATP-dependent helicase</fullName>
    </submittedName>
</protein>
<feature type="domain" description="Helicase ATP-binding" evidence="5">
    <location>
        <begin position="26"/>
        <end position="189"/>
    </location>
</feature>
<dbReference type="GO" id="GO:0004386">
    <property type="term" value="F:helicase activity"/>
    <property type="evidence" value="ECO:0007669"/>
    <property type="project" value="UniProtKB-KW"/>
</dbReference>
<keyword evidence="1" id="KW-0547">Nucleotide-binding</keyword>
<dbReference type="Pfam" id="PF00271">
    <property type="entry name" value="Helicase_C"/>
    <property type="match status" value="1"/>
</dbReference>
<evidence type="ECO:0000256" key="2">
    <source>
        <dbReference type="ARBA" id="ARBA00022801"/>
    </source>
</evidence>
<dbReference type="SUPFAM" id="SSF52540">
    <property type="entry name" value="P-loop containing nucleoside triphosphate hydrolases"/>
    <property type="match status" value="2"/>
</dbReference>
<dbReference type="SMART" id="SM00490">
    <property type="entry name" value="HELICc"/>
    <property type="match status" value="1"/>
</dbReference>
<dbReference type="InterPro" id="IPR001650">
    <property type="entry name" value="Helicase_C-like"/>
</dbReference>
<keyword evidence="2" id="KW-0378">Hydrolase</keyword>
<dbReference type="InterPro" id="IPR013689">
    <property type="entry name" value="RNA_helicase_ATP-dep_HrpB_C"/>
</dbReference>
<keyword evidence="8" id="KW-1185">Reference proteome</keyword>
<name>A0A512APM1_9SPHN</name>
<dbReference type="GO" id="GO:0005524">
    <property type="term" value="F:ATP binding"/>
    <property type="evidence" value="ECO:0007669"/>
    <property type="project" value="UniProtKB-KW"/>
</dbReference>
<evidence type="ECO:0000259" key="6">
    <source>
        <dbReference type="PROSITE" id="PS51194"/>
    </source>
</evidence>
<gene>
    <name evidence="7" type="ORF">NSE01_34740</name>
</gene>
<dbReference type="PANTHER" id="PTHR43519:SF1">
    <property type="entry name" value="ATP-DEPENDENT RNA HELICASE HRPB"/>
    <property type="match status" value="1"/>
</dbReference>
<evidence type="ECO:0000256" key="4">
    <source>
        <dbReference type="ARBA" id="ARBA00022840"/>
    </source>
</evidence>
<proteinExistence type="predicted"/>
<dbReference type="PROSITE" id="PS51192">
    <property type="entry name" value="HELICASE_ATP_BIND_1"/>
    <property type="match status" value="1"/>
</dbReference>
<dbReference type="Gene3D" id="1.20.120.1080">
    <property type="match status" value="1"/>
</dbReference>
<evidence type="ECO:0000259" key="5">
    <source>
        <dbReference type="PROSITE" id="PS51192"/>
    </source>
</evidence>
<evidence type="ECO:0000256" key="1">
    <source>
        <dbReference type="ARBA" id="ARBA00022741"/>
    </source>
</evidence>
<dbReference type="InterPro" id="IPR011545">
    <property type="entry name" value="DEAD/DEAH_box_helicase_dom"/>
</dbReference>
<dbReference type="Pfam" id="PF08482">
    <property type="entry name" value="HrpB_C"/>
    <property type="match status" value="1"/>
</dbReference>
<sequence>MQGPQRVLRAAGVSELPIHAILPQLLEALRLQPSAVLIAPPGAGKTTAVAPALIREPWCTGQVIVLSPRRVAARAAAERMAELLGEAAGETVGYVTRLDAKRSARTRIVVMTEAIFVSALLADPELDGISAVLFDEAHERGLGSDLALALSIEAQGVLRDDLRLLVMSATLDGARFARLLGNCPVVESEGKAHPLSVRWLGSRPDLKPEQAVASAIVQAWGEEDGDILAFLPGVAQIERCADLLAGRLPSALVLPLHGQVEPAGQRAAIRRDPGGRRRVVLATSIAETSLTLDGVRIVVDAGLSRRSEFDKAAGVSRLVTVRASQASAAQRAGRAARQGPGVAYRLWEEAAHPGREAFDPPEILTSDLTPLALTLAQWGAGDPAAMAWIDPPPSAAMAAAWGALAALGALDAARQITAHGRAMAALPMEPALAHMLLFGAARGRSDDAARLALLLQERGLGGRGEDLAARLERWARERGGRADASRKLAARWAASAVKVLRQAQQERVKGLDTTNTAHAELVEASNATLPLGVLLAEAFPDRIARARGASGEEWLASGGRGYRLDPASSLVRAPWLVIGDAQGEAKGARITAALALEEAEVTRHLAHRIEARHALNWNAAEGRVEARLERRLGAIVLARVPDPAPPAEAVEALLIERLRAEGLALLPLGDKALALIERARYAGLAALSEETLLAEAEEWLGPLLAGRRDFQIGAGKLHEALLGRLDWNARAALDRLAPAEFTSPAGTSHAIDYAHEGGPMVELRVQALFGLDRHPMVGDPAWPLLLSLTSPGQKPIQTTADLPGFWRGSWRDVVKDMKGRYPRHRWPEAPWEEEASLRTKNAFVAGKR</sequence>
<dbReference type="InterPro" id="IPR027417">
    <property type="entry name" value="P-loop_NTPase"/>
</dbReference>
<dbReference type="PROSITE" id="PS00690">
    <property type="entry name" value="DEAH_ATP_HELICASE"/>
    <property type="match status" value="1"/>
</dbReference>
<dbReference type="GO" id="GO:0016787">
    <property type="term" value="F:hydrolase activity"/>
    <property type="evidence" value="ECO:0007669"/>
    <property type="project" value="UniProtKB-KW"/>
</dbReference>
<dbReference type="PIRSF" id="PIRSF005496">
    <property type="entry name" value="ATP_hel_hrpB"/>
    <property type="match status" value="1"/>
</dbReference>
<dbReference type="Gene3D" id="3.40.50.300">
    <property type="entry name" value="P-loop containing nucleotide triphosphate hydrolases"/>
    <property type="match status" value="2"/>
</dbReference>
<dbReference type="Pfam" id="PF00270">
    <property type="entry name" value="DEAD"/>
    <property type="match status" value="1"/>
</dbReference>
<accession>A0A512APM1</accession>
<dbReference type="InterPro" id="IPR002464">
    <property type="entry name" value="DNA/RNA_helicase_DEAH_CS"/>
</dbReference>
<dbReference type="SMART" id="SM00847">
    <property type="entry name" value="HA2"/>
    <property type="match status" value="1"/>
</dbReference>
<keyword evidence="4" id="KW-0067">ATP-binding</keyword>
<dbReference type="NCBIfam" id="TIGR01970">
    <property type="entry name" value="DEAH_box_HrpB"/>
    <property type="match status" value="1"/>
</dbReference>
<dbReference type="PANTHER" id="PTHR43519">
    <property type="entry name" value="ATP-DEPENDENT RNA HELICASE HRPB"/>
    <property type="match status" value="1"/>
</dbReference>
<dbReference type="AlphaFoldDB" id="A0A512APM1"/>
<evidence type="ECO:0000313" key="8">
    <source>
        <dbReference type="Proteomes" id="UP000321464"/>
    </source>
</evidence>
<dbReference type="EMBL" id="BJYR01000024">
    <property type="protein sequence ID" value="GEO01642.1"/>
    <property type="molecule type" value="Genomic_DNA"/>
</dbReference>
<dbReference type="SMART" id="SM00487">
    <property type="entry name" value="DEXDc"/>
    <property type="match status" value="1"/>
</dbReference>
<dbReference type="Proteomes" id="UP000321464">
    <property type="component" value="Unassembled WGS sequence"/>
</dbReference>
<organism evidence="7 8">
    <name type="scientific">Novosphingobium sediminis</name>
    <dbReference type="NCBI Taxonomy" id="707214"/>
    <lineage>
        <taxon>Bacteria</taxon>
        <taxon>Pseudomonadati</taxon>
        <taxon>Pseudomonadota</taxon>
        <taxon>Alphaproteobacteria</taxon>
        <taxon>Sphingomonadales</taxon>
        <taxon>Sphingomonadaceae</taxon>
        <taxon>Novosphingobium</taxon>
    </lineage>
</organism>
<evidence type="ECO:0000313" key="7">
    <source>
        <dbReference type="EMBL" id="GEO01642.1"/>
    </source>
</evidence>
<feature type="domain" description="Helicase C-terminal" evidence="6">
    <location>
        <begin position="211"/>
        <end position="379"/>
    </location>
</feature>
<dbReference type="PROSITE" id="PS51194">
    <property type="entry name" value="HELICASE_CTER"/>
    <property type="match status" value="1"/>
</dbReference>